<dbReference type="SUPFAM" id="SSF53649">
    <property type="entry name" value="Alkaline phosphatase-like"/>
    <property type="match status" value="1"/>
</dbReference>
<protein>
    <submittedName>
        <fullName evidence="9">Choline-sulfatase</fullName>
        <ecNumber evidence="9">3.1.6.6</ecNumber>
    </submittedName>
</protein>
<keyword evidence="4" id="KW-0732">Signal</keyword>
<feature type="transmembrane region" description="Helical" evidence="7">
    <location>
        <begin position="21"/>
        <end position="40"/>
    </location>
</feature>
<dbReference type="KEGG" id="gaw:V144x_52990"/>
<evidence type="ECO:0000256" key="2">
    <source>
        <dbReference type="ARBA" id="ARBA00008779"/>
    </source>
</evidence>
<dbReference type="InterPro" id="IPR017850">
    <property type="entry name" value="Alkaline_phosphatase_core_sf"/>
</dbReference>
<dbReference type="EMBL" id="CP037920">
    <property type="protein sequence ID" value="QDT99786.1"/>
    <property type="molecule type" value="Genomic_DNA"/>
</dbReference>
<dbReference type="InterPro" id="IPR050738">
    <property type="entry name" value="Sulfatase"/>
</dbReference>
<dbReference type="EC" id="3.1.6.6" evidence="9"/>
<reference evidence="9 10" key="1">
    <citation type="submission" date="2019-03" db="EMBL/GenBank/DDBJ databases">
        <title>Deep-cultivation of Planctomycetes and their phenomic and genomic characterization uncovers novel biology.</title>
        <authorList>
            <person name="Wiegand S."/>
            <person name="Jogler M."/>
            <person name="Boedeker C."/>
            <person name="Pinto D."/>
            <person name="Vollmers J."/>
            <person name="Rivas-Marin E."/>
            <person name="Kohn T."/>
            <person name="Peeters S.H."/>
            <person name="Heuer A."/>
            <person name="Rast P."/>
            <person name="Oberbeckmann S."/>
            <person name="Bunk B."/>
            <person name="Jeske O."/>
            <person name="Meyerdierks A."/>
            <person name="Storesund J.E."/>
            <person name="Kallscheuer N."/>
            <person name="Luecker S."/>
            <person name="Lage O.M."/>
            <person name="Pohl T."/>
            <person name="Merkel B.J."/>
            <person name="Hornburger P."/>
            <person name="Mueller R.-W."/>
            <person name="Bruemmer F."/>
            <person name="Labrenz M."/>
            <person name="Spormann A.M."/>
            <person name="Op den Camp H."/>
            <person name="Overmann J."/>
            <person name="Amann R."/>
            <person name="Jetten M.S.M."/>
            <person name="Mascher T."/>
            <person name="Medema M.H."/>
            <person name="Devos D.P."/>
            <person name="Kaster A.-K."/>
            <person name="Ovreas L."/>
            <person name="Rohde M."/>
            <person name="Galperin M.Y."/>
            <person name="Jogler C."/>
        </authorList>
    </citation>
    <scope>NUCLEOTIDE SEQUENCE [LARGE SCALE GENOMIC DNA]</scope>
    <source>
        <strain evidence="9 10">V144</strain>
    </source>
</reference>
<dbReference type="PANTHER" id="PTHR42693">
    <property type="entry name" value="ARYLSULFATASE FAMILY MEMBER"/>
    <property type="match status" value="1"/>
</dbReference>
<organism evidence="9 10">
    <name type="scientific">Gimesia aquarii</name>
    <dbReference type="NCBI Taxonomy" id="2527964"/>
    <lineage>
        <taxon>Bacteria</taxon>
        <taxon>Pseudomonadati</taxon>
        <taxon>Planctomycetota</taxon>
        <taxon>Planctomycetia</taxon>
        <taxon>Planctomycetales</taxon>
        <taxon>Planctomycetaceae</taxon>
        <taxon>Gimesia</taxon>
    </lineage>
</organism>
<sequence length="497" mass="56747">MKYFFISHDLTEIKQSSRCTWISFGLIICSLSATSISYAAQPSTPNIVMIISDDQTYRDFGFMGNKEIKTPHIDRLAKQSARYINGYLPTSVCSPSLATLLTGLYPHQSGIHYNHPPPGNSRFNQMTSRKEYETKRGQAFRLIQNVDTLPRLLAARGYRCLQTGKFWEGHYRNAGFTEGMTIFKPVPDQTFGGNRKLAHGELVAHGNGDWGLKIGRETMQPIYDFVRDCDQKQTPWFVWYAPYLPHQPHDSPQKYFDLYRKNQRVSQQEIAYYASCSQFDETVGKLIQFIEQESNPKSTLFLFVIDNGWTPGQKPMKYRENYHHTKTSKRSPFEDGLRSPILIRWDGVIKPATHTALVSSIDVVPTLLHATGQEERTQALPGVNLLPSAQGTETLPTNRAVFGAIYPGDASSLDHPERDVAYRWIRKGNLKLITTHNTNAQGIAWNDYHRGDVLFNLDHDPPETTNLINEESYRPSRVELKSLLDAWWNPEKVNSKK</sequence>
<keyword evidence="7" id="KW-0812">Transmembrane</keyword>
<dbReference type="RefSeq" id="WP_144989606.1">
    <property type="nucleotide sequence ID" value="NZ_CP037920.1"/>
</dbReference>
<evidence type="ECO:0000256" key="3">
    <source>
        <dbReference type="ARBA" id="ARBA00022723"/>
    </source>
</evidence>
<evidence type="ECO:0000256" key="5">
    <source>
        <dbReference type="ARBA" id="ARBA00022801"/>
    </source>
</evidence>
<dbReference type="GO" id="GO:0047753">
    <property type="term" value="F:choline-sulfatase activity"/>
    <property type="evidence" value="ECO:0007669"/>
    <property type="project" value="UniProtKB-EC"/>
</dbReference>
<accession>A0A517W3F5</accession>
<dbReference type="Pfam" id="PF00884">
    <property type="entry name" value="Sulfatase"/>
    <property type="match status" value="1"/>
</dbReference>
<proteinExistence type="inferred from homology"/>
<dbReference type="GO" id="GO:0004065">
    <property type="term" value="F:arylsulfatase activity"/>
    <property type="evidence" value="ECO:0007669"/>
    <property type="project" value="TreeGrafter"/>
</dbReference>
<comment type="cofactor">
    <cofactor evidence="1">
        <name>Ca(2+)</name>
        <dbReference type="ChEBI" id="CHEBI:29108"/>
    </cofactor>
</comment>
<comment type="similarity">
    <text evidence="2">Belongs to the sulfatase family.</text>
</comment>
<evidence type="ECO:0000256" key="1">
    <source>
        <dbReference type="ARBA" id="ARBA00001913"/>
    </source>
</evidence>
<evidence type="ECO:0000313" key="9">
    <source>
        <dbReference type="EMBL" id="QDT99786.1"/>
    </source>
</evidence>
<keyword evidence="3" id="KW-0479">Metal-binding</keyword>
<evidence type="ECO:0000313" key="10">
    <source>
        <dbReference type="Proteomes" id="UP000318704"/>
    </source>
</evidence>
<feature type="domain" description="Sulfatase N-terminal" evidence="8">
    <location>
        <begin position="45"/>
        <end position="372"/>
    </location>
</feature>
<dbReference type="InterPro" id="IPR000917">
    <property type="entry name" value="Sulfatase_N"/>
</dbReference>
<keyword evidence="5 9" id="KW-0378">Hydrolase</keyword>
<dbReference type="AlphaFoldDB" id="A0A517W3F5"/>
<name>A0A517W3F5_9PLAN</name>
<evidence type="ECO:0000256" key="6">
    <source>
        <dbReference type="ARBA" id="ARBA00022837"/>
    </source>
</evidence>
<keyword evidence="6" id="KW-0106">Calcium</keyword>
<gene>
    <name evidence="9" type="primary">betC_9</name>
    <name evidence="9" type="ORF">V144x_52990</name>
</gene>
<dbReference type="Gene3D" id="3.40.720.10">
    <property type="entry name" value="Alkaline Phosphatase, subunit A"/>
    <property type="match status" value="2"/>
</dbReference>
<keyword evidence="7" id="KW-0472">Membrane</keyword>
<evidence type="ECO:0000259" key="8">
    <source>
        <dbReference type="Pfam" id="PF00884"/>
    </source>
</evidence>
<dbReference type="GO" id="GO:0046872">
    <property type="term" value="F:metal ion binding"/>
    <property type="evidence" value="ECO:0007669"/>
    <property type="project" value="UniProtKB-KW"/>
</dbReference>
<dbReference type="PANTHER" id="PTHR42693:SF42">
    <property type="entry name" value="ARYLSULFATASE G"/>
    <property type="match status" value="1"/>
</dbReference>
<evidence type="ECO:0000256" key="4">
    <source>
        <dbReference type="ARBA" id="ARBA00022729"/>
    </source>
</evidence>
<keyword evidence="7" id="KW-1133">Transmembrane helix</keyword>
<evidence type="ECO:0000256" key="7">
    <source>
        <dbReference type="SAM" id="Phobius"/>
    </source>
</evidence>
<dbReference type="Proteomes" id="UP000318704">
    <property type="component" value="Chromosome"/>
</dbReference>